<dbReference type="GO" id="GO:0043531">
    <property type="term" value="F:ADP binding"/>
    <property type="evidence" value="ECO:0007669"/>
    <property type="project" value="InterPro"/>
</dbReference>
<comment type="similarity">
    <text evidence="1">Belongs to the disease resistance NB-LRR family.</text>
</comment>
<dbReference type="SUPFAM" id="SSF52540">
    <property type="entry name" value="P-loop containing nucleoside triphosphate hydrolases"/>
    <property type="match status" value="1"/>
</dbReference>
<evidence type="ECO:0000313" key="9">
    <source>
        <dbReference type="Proteomes" id="UP000077755"/>
    </source>
</evidence>
<dbReference type="EMBL" id="CP093345">
    <property type="protein sequence ID" value="WOG93637.1"/>
    <property type="molecule type" value="Genomic_DNA"/>
</dbReference>
<dbReference type="InterPro" id="IPR002182">
    <property type="entry name" value="NB-ARC"/>
</dbReference>
<evidence type="ECO:0000259" key="6">
    <source>
        <dbReference type="Pfam" id="PF00931"/>
    </source>
</evidence>
<keyword evidence="5" id="KW-0067">ATP-binding</keyword>
<reference evidence="8" key="1">
    <citation type="journal article" date="2016" name="Nat. Genet.">
        <title>A high-quality carrot genome assembly provides new insights into carotenoid accumulation and asterid genome evolution.</title>
        <authorList>
            <person name="Iorizzo M."/>
            <person name="Ellison S."/>
            <person name="Senalik D."/>
            <person name="Zeng P."/>
            <person name="Satapoomin P."/>
            <person name="Huang J."/>
            <person name="Bowman M."/>
            <person name="Iovene M."/>
            <person name="Sanseverino W."/>
            <person name="Cavagnaro P."/>
            <person name="Yildiz M."/>
            <person name="Macko-Podgorni A."/>
            <person name="Moranska E."/>
            <person name="Grzebelus E."/>
            <person name="Grzebelus D."/>
            <person name="Ashrafi H."/>
            <person name="Zheng Z."/>
            <person name="Cheng S."/>
            <person name="Spooner D."/>
            <person name="Van Deynze A."/>
            <person name="Simon P."/>
        </authorList>
    </citation>
    <scope>NUCLEOTIDE SEQUENCE</scope>
    <source>
        <tissue evidence="8">Leaf</tissue>
    </source>
</reference>
<dbReference type="InterPro" id="IPR027417">
    <property type="entry name" value="P-loop_NTPase"/>
</dbReference>
<dbReference type="Proteomes" id="UP000077755">
    <property type="component" value="Chromosome 3"/>
</dbReference>
<keyword evidence="5" id="KW-0547">Nucleotide-binding</keyword>
<keyword evidence="2" id="KW-0433">Leucine-rich repeat</keyword>
<dbReference type="Gene3D" id="3.80.10.10">
    <property type="entry name" value="Ribonuclease Inhibitor"/>
    <property type="match status" value="2"/>
</dbReference>
<evidence type="ECO:0000256" key="3">
    <source>
        <dbReference type="ARBA" id="ARBA00022737"/>
    </source>
</evidence>
<dbReference type="InterPro" id="IPR042197">
    <property type="entry name" value="Apaf_helical"/>
</dbReference>
<keyword evidence="9" id="KW-1185">Reference proteome</keyword>
<evidence type="ECO:0000256" key="4">
    <source>
        <dbReference type="ARBA" id="ARBA00022821"/>
    </source>
</evidence>
<keyword evidence="4" id="KW-0611">Plant defense</keyword>
<feature type="domain" description="Disease resistance protein At4g27190-like leucine-rich repeats" evidence="7">
    <location>
        <begin position="771"/>
        <end position="843"/>
    </location>
</feature>
<dbReference type="Gene3D" id="1.10.8.430">
    <property type="entry name" value="Helical domain of apoptotic protease-activating factors"/>
    <property type="match status" value="1"/>
</dbReference>
<evidence type="ECO:0000256" key="1">
    <source>
        <dbReference type="ARBA" id="ARBA00008894"/>
    </source>
</evidence>
<feature type="domain" description="NB-ARC" evidence="6">
    <location>
        <begin position="170"/>
        <end position="337"/>
    </location>
</feature>
<dbReference type="InterPro" id="IPR057135">
    <property type="entry name" value="At4g27190-like_LRR"/>
</dbReference>
<reference evidence="8" key="2">
    <citation type="submission" date="2022-03" db="EMBL/GenBank/DDBJ databases">
        <title>Draft title - Genomic analysis of global carrot germplasm unveils the trajectory of domestication and the origin of high carotenoid orange carrot.</title>
        <authorList>
            <person name="Iorizzo M."/>
            <person name="Ellison S."/>
            <person name="Senalik D."/>
            <person name="Macko-Podgorni A."/>
            <person name="Grzebelus D."/>
            <person name="Bostan H."/>
            <person name="Rolling W."/>
            <person name="Curaba J."/>
            <person name="Simon P."/>
        </authorList>
    </citation>
    <scope>NUCLEOTIDE SEQUENCE</scope>
    <source>
        <tissue evidence="8">Leaf</tissue>
    </source>
</reference>
<dbReference type="AlphaFoldDB" id="A0AAF0WPA6"/>
<sequence length="925" mass="105510">MCSISDIPVVGKTLDKISDVIVEAGTRGLRYCFCYKRLVKDLNSEAKKVVIQEDRIARKVDAERSDGKVILDHVLKWQHEAVEIRTQIEVFSERYQQKRSWMCLKDVRFCHPVARFRYGKEAAQKIKKVTKLVDSGKELIDNEIAYHPPCDNVPVSDGTIYWKFESRKDAYVKIWEALVEDDGFSRIGIYGMPGVGKTRMMEQAWEEVKEKGIFNKVIRVNVGNDQVDVMKIQERLAGYLGCNLDLKINEDQRASQLMKSLKNGGKVLVIFDDVWSVIPFHKIGIPLGDGSSDGCKILLTSRLQDVCLRNSCQRLVEIKTLTDDEAWDMFKNCVGTSRIDLLQDESLAPKVCRECAGLPLLIVAVAKALKFMSEYSWRDALDQLQNCIIEDVPGIDREVYVCIKLSFDKLPKDAKSCLLLCSLFPEDAEIEINVLFDFAIGSQLLNSERNRVYAMVEILKSASLLLACNDDGKVKLHDSIRDVARSVAAKDPLYAFLFLRCSSRFPSTFDDHACRLLHLCIENDAVRFQDDLVFPDLHTLWLERCHLGIHFSESFSKVFLNVRFMVVRRLSFPLGFQAPHKLNMLVFDHCNLDDISTIVSKNLETLMVWGCNIPSPIKLPELKYLQKLELLYFYEILMMPNALSSLSSLEELHIPGGLKIWLGGQRVLERSCVEISAELSRLNRLKILKIRLRHPESCPEENVMKNLQEFSINVGYSYEHEGGSYTSTKLVNFFDTQLQGAGIAAVQRAEEVNLRNVEGSPNGLIISKSEAFAELRKLHIGGCDDMEHLTTIPDGKMRPNSMIKCFTNLSVLKISNCSSLIYLFCPSVAKCLVQLQELCIYACHEMENIIRNDDQIDEEIIMFPKLKLLELNYMKKLTSFYGKKREAASTSTRMDIFDIPCVQDQSLFDGTVSFIYFFFLFSYDI</sequence>
<protein>
    <recommendedName>
        <fullName evidence="10">NB-ARC domain-containing protein</fullName>
    </recommendedName>
</protein>
<dbReference type="PRINTS" id="PR00364">
    <property type="entry name" value="DISEASERSIST"/>
</dbReference>
<evidence type="ECO:0000313" key="8">
    <source>
        <dbReference type="EMBL" id="WOG93637.1"/>
    </source>
</evidence>
<dbReference type="InterPro" id="IPR050905">
    <property type="entry name" value="Plant_NBS-LRR"/>
</dbReference>
<dbReference type="PANTHER" id="PTHR33463">
    <property type="entry name" value="NB-ARC DOMAIN-CONTAINING PROTEIN-RELATED"/>
    <property type="match status" value="1"/>
</dbReference>
<dbReference type="Gene3D" id="1.10.10.10">
    <property type="entry name" value="Winged helix-like DNA-binding domain superfamily/Winged helix DNA-binding domain"/>
    <property type="match status" value="1"/>
</dbReference>
<organism evidence="8 9">
    <name type="scientific">Daucus carota subsp. sativus</name>
    <name type="common">Carrot</name>
    <dbReference type="NCBI Taxonomy" id="79200"/>
    <lineage>
        <taxon>Eukaryota</taxon>
        <taxon>Viridiplantae</taxon>
        <taxon>Streptophyta</taxon>
        <taxon>Embryophyta</taxon>
        <taxon>Tracheophyta</taxon>
        <taxon>Spermatophyta</taxon>
        <taxon>Magnoliopsida</taxon>
        <taxon>eudicotyledons</taxon>
        <taxon>Gunneridae</taxon>
        <taxon>Pentapetalae</taxon>
        <taxon>asterids</taxon>
        <taxon>campanulids</taxon>
        <taxon>Apiales</taxon>
        <taxon>Apiaceae</taxon>
        <taxon>Apioideae</taxon>
        <taxon>Scandiceae</taxon>
        <taxon>Daucinae</taxon>
        <taxon>Daucus</taxon>
        <taxon>Daucus sect. Daucus</taxon>
    </lineage>
</organism>
<dbReference type="GO" id="GO:0006952">
    <property type="term" value="P:defense response"/>
    <property type="evidence" value="ECO:0007669"/>
    <property type="project" value="UniProtKB-KW"/>
</dbReference>
<accession>A0AAF0WPA6</accession>
<keyword evidence="3" id="KW-0677">Repeat</keyword>
<dbReference type="Pfam" id="PF00931">
    <property type="entry name" value="NB-ARC"/>
    <property type="match status" value="1"/>
</dbReference>
<dbReference type="SUPFAM" id="SSF52047">
    <property type="entry name" value="RNI-like"/>
    <property type="match status" value="1"/>
</dbReference>
<evidence type="ECO:0008006" key="10">
    <source>
        <dbReference type="Google" id="ProtNLM"/>
    </source>
</evidence>
<dbReference type="PANTHER" id="PTHR33463:SF198">
    <property type="entry name" value="RPP4C3"/>
    <property type="match status" value="1"/>
</dbReference>
<dbReference type="Pfam" id="PF23247">
    <property type="entry name" value="LRR_RPS2"/>
    <property type="match status" value="1"/>
</dbReference>
<dbReference type="GO" id="GO:0005524">
    <property type="term" value="F:ATP binding"/>
    <property type="evidence" value="ECO:0007669"/>
    <property type="project" value="UniProtKB-KW"/>
</dbReference>
<dbReference type="InterPro" id="IPR036388">
    <property type="entry name" value="WH-like_DNA-bd_sf"/>
</dbReference>
<dbReference type="InterPro" id="IPR032675">
    <property type="entry name" value="LRR_dom_sf"/>
</dbReference>
<name>A0AAF0WPA6_DAUCS</name>
<evidence type="ECO:0000256" key="5">
    <source>
        <dbReference type="ARBA" id="ARBA00022840"/>
    </source>
</evidence>
<evidence type="ECO:0000256" key="2">
    <source>
        <dbReference type="ARBA" id="ARBA00022614"/>
    </source>
</evidence>
<dbReference type="Gene3D" id="3.40.50.300">
    <property type="entry name" value="P-loop containing nucleotide triphosphate hydrolases"/>
    <property type="match status" value="1"/>
</dbReference>
<proteinExistence type="inferred from homology"/>
<gene>
    <name evidence="8" type="ORF">DCAR_0312923</name>
</gene>
<evidence type="ECO:0000259" key="7">
    <source>
        <dbReference type="Pfam" id="PF23247"/>
    </source>
</evidence>